<dbReference type="PROSITE" id="PS51918">
    <property type="entry name" value="RADICAL_SAM"/>
    <property type="match status" value="1"/>
</dbReference>
<dbReference type="Gene3D" id="3.20.20.70">
    <property type="entry name" value="Aldolase class I"/>
    <property type="match status" value="1"/>
</dbReference>
<keyword evidence="2" id="KW-0949">S-adenosyl-L-methionine</keyword>
<dbReference type="InterPro" id="IPR013785">
    <property type="entry name" value="Aldolase_TIM"/>
</dbReference>
<dbReference type="RefSeq" id="WP_213536539.1">
    <property type="nucleotide sequence ID" value="NZ_BOVQ01000007.1"/>
</dbReference>
<evidence type="ECO:0000256" key="5">
    <source>
        <dbReference type="ARBA" id="ARBA00023014"/>
    </source>
</evidence>
<dbReference type="PANTHER" id="PTHR43273">
    <property type="entry name" value="ANAEROBIC SULFATASE-MATURATING ENZYME HOMOLOG ASLB-RELATED"/>
    <property type="match status" value="1"/>
</dbReference>
<reference evidence="9" key="1">
    <citation type="journal article" date="2019" name="Int. J. Syst. Evol. Microbiol.">
        <title>The Global Catalogue of Microorganisms (GCM) 10K type strain sequencing project: providing services to taxonomists for standard genome sequencing and annotation.</title>
        <authorList>
            <consortium name="The Broad Institute Genomics Platform"/>
            <consortium name="The Broad Institute Genome Sequencing Center for Infectious Disease"/>
            <person name="Wu L."/>
            <person name="Ma J."/>
        </authorList>
    </citation>
    <scope>NUCLEOTIDE SEQUENCE [LARGE SCALE GENOMIC DNA]</scope>
    <source>
        <strain evidence="9">CCUG 63287</strain>
    </source>
</reference>
<dbReference type="CDD" id="cd01335">
    <property type="entry name" value="Radical_SAM"/>
    <property type="match status" value="1"/>
</dbReference>
<dbReference type="InterPro" id="IPR023867">
    <property type="entry name" value="Sulphatase_maturase_rSAM"/>
</dbReference>
<dbReference type="SUPFAM" id="SSF102114">
    <property type="entry name" value="Radical SAM enzymes"/>
    <property type="match status" value="1"/>
</dbReference>
<dbReference type="PANTHER" id="PTHR43273:SF3">
    <property type="entry name" value="ANAEROBIC SULFATASE-MATURATING ENZYME HOMOLOG ASLB-RELATED"/>
    <property type="match status" value="1"/>
</dbReference>
<evidence type="ECO:0000256" key="3">
    <source>
        <dbReference type="ARBA" id="ARBA00022723"/>
    </source>
</evidence>
<dbReference type="Pfam" id="PF04055">
    <property type="entry name" value="Radical_SAM"/>
    <property type="match status" value="1"/>
</dbReference>
<keyword evidence="3" id="KW-0479">Metal-binding</keyword>
<evidence type="ECO:0000313" key="8">
    <source>
        <dbReference type="EMBL" id="MFC4653361.1"/>
    </source>
</evidence>
<keyword evidence="5" id="KW-0411">Iron-sulfur</keyword>
<evidence type="ECO:0000259" key="7">
    <source>
        <dbReference type="PROSITE" id="PS51918"/>
    </source>
</evidence>
<sequence length="435" mass="51143">MKKISRYVVKKELDDGIVMLNTKNNRSIKVSHALLEKMKTDAQTKRDYETYLENQNFYLEENEFQKMMTSIFEKENRTLRLTIFTHGDCNFRCLYCYEKFENISMSQETMDNIIKFAEQKLEQANYSKLQLSWFGGEPLLGYKTILYLTGKLQDICSKYQIIFVADMTTNGYLLDKNKFKILIEKCKVTTFQITIDGNQESHDQQRMMKNGKGTYQRIYQNIVAAQQTDLKFLIILRFNVSKSNYEEVKNFMNQDSLLFKNDQRFCFLYRNVGNWGQGERPLNHQVVRLEKDISYQFSKEAISQGYHVHEPLSALSNRKACYAQNPNNYTFSVRGQLMACTVLIYDNKNNFGNVNTMKFEEEKRKNLWLHSIEKIPEDCKKCEIVAICKGGSCPKLFIADRKLQSAVCRVAKRRFSQMFDLYIIQNLVEVTLDVD</sequence>
<comment type="cofactor">
    <cofactor evidence="1">
        <name>[4Fe-4S] cluster</name>
        <dbReference type="ChEBI" id="CHEBI:49883"/>
    </cofactor>
</comment>
<evidence type="ECO:0000256" key="2">
    <source>
        <dbReference type="ARBA" id="ARBA00022691"/>
    </source>
</evidence>
<comment type="similarity">
    <text evidence="6">Belongs to the radical SAM superfamily. Anaerobic sulfatase-maturating enzyme family.</text>
</comment>
<dbReference type="SFLD" id="SFLDG01067">
    <property type="entry name" value="SPASM/twitch_domain_containing"/>
    <property type="match status" value="1"/>
</dbReference>
<dbReference type="EMBL" id="JBHSGD010000010">
    <property type="protein sequence ID" value="MFC4653361.1"/>
    <property type="molecule type" value="Genomic_DNA"/>
</dbReference>
<dbReference type="InterPro" id="IPR007197">
    <property type="entry name" value="rSAM"/>
</dbReference>
<name>A0ABV9JFZ9_9LACT</name>
<dbReference type="NCBIfam" id="TIGR04085">
    <property type="entry name" value="rSAM_more_4Fe4S"/>
    <property type="match status" value="1"/>
</dbReference>
<feature type="domain" description="Radical SAM core" evidence="7">
    <location>
        <begin position="74"/>
        <end position="300"/>
    </location>
</feature>
<keyword evidence="4" id="KW-0408">Iron</keyword>
<proteinExistence type="inferred from homology"/>
<dbReference type="InterPro" id="IPR023885">
    <property type="entry name" value="4Fe4S-binding_SPASM_dom"/>
</dbReference>
<organism evidence="8 9">
    <name type="scientific">Lactococcus nasutitermitis</name>
    <dbReference type="NCBI Taxonomy" id="1652957"/>
    <lineage>
        <taxon>Bacteria</taxon>
        <taxon>Bacillati</taxon>
        <taxon>Bacillota</taxon>
        <taxon>Bacilli</taxon>
        <taxon>Lactobacillales</taxon>
        <taxon>Streptococcaceae</taxon>
        <taxon>Lactococcus</taxon>
    </lineage>
</organism>
<evidence type="ECO:0000256" key="6">
    <source>
        <dbReference type="ARBA" id="ARBA00023601"/>
    </source>
</evidence>
<keyword evidence="9" id="KW-1185">Reference proteome</keyword>
<protein>
    <submittedName>
        <fullName evidence="8">Radical SAM/SPASM domain-containing protein</fullName>
    </submittedName>
</protein>
<evidence type="ECO:0000256" key="1">
    <source>
        <dbReference type="ARBA" id="ARBA00001966"/>
    </source>
</evidence>
<evidence type="ECO:0000313" key="9">
    <source>
        <dbReference type="Proteomes" id="UP001595987"/>
    </source>
</evidence>
<dbReference type="SFLD" id="SFLDS00029">
    <property type="entry name" value="Radical_SAM"/>
    <property type="match status" value="1"/>
</dbReference>
<comment type="caution">
    <text evidence="8">The sequence shown here is derived from an EMBL/GenBank/DDBJ whole genome shotgun (WGS) entry which is preliminary data.</text>
</comment>
<gene>
    <name evidence="8" type="ORF">ACFO26_10650</name>
</gene>
<dbReference type="Proteomes" id="UP001595987">
    <property type="component" value="Unassembled WGS sequence"/>
</dbReference>
<evidence type="ECO:0000256" key="4">
    <source>
        <dbReference type="ARBA" id="ARBA00023004"/>
    </source>
</evidence>
<dbReference type="InterPro" id="IPR058240">
    <property type="entry name" value="rSAM_sf"/>
</dbReference>
<accession>A0ABV9JFZ9</accession>